<sequence length="262" mass="30548">MDQMLLATLSYPSRSVVRKTFSKEEDAKLVEIVNLMGDNFEGWNVVAEKMKTRTARQCRERWVSYLSPNIRVEKWTEDEDRILIDKINKIGKKWTEIASYFNGRSGSDIKNRWYSHLKDITFLNEYSKIEFMSDPCSNKKKRNRKIVSAYEQALKLLETKESSQNVIPSKTQNEGFSNKNITDRKLYNDSFLPNAGRFCNSNNLADLNNINKQQYCISHQQQITNKNNLDSISKTNQEKIPHVALPPIHQLIDNMDQCLPLF</sequence>
<dbReference type="Pfam" id="PF00249">
    <property type="entry name" value="Myb_DNA-binding"/>
    <property type="match status" value="2"/>
</dbReference>
<dbReference type="PANTHER" id="PTHR45614:SF253">
    <property type="entry name" value="CHROMOSOME UNDETERMINED SCAFFOLD_38, WHOLE GENOME SHOTGUN SEQUENCE"/>
    <property type="match status" value="1"/>
</dbReference>
<dbReference type="Gene3D" id="1.10.10.60">
    <property type="entry name" value="Homeodomain-like"/>
    <property type="match status" value="2"/>
</dbReference>
<feature type="domain" description="Myb-like" evidence="1">
    <location>
        <begin position="67"/>
        <end position="117"/>
    </location>
</feature>
<evidence type="ECO:0000259" key="2">
    <source>
        <dbReference type="PROSITE" id="PS51294"/>
    </source>
</evidence>
<organism evidence="3 4">
    <name type="scientific">Tritrichomonas musculus</name>
    <dbReference type="NCBI Taxonomy" id="1915356"/>
    <lineage>
        <taxon>Eukaryota</taxon>
        <taxon>Metamonada</taxon>
        <taxon>Parabasalia</taxon>
        <taxon>Tritrichomonadida</taxon>
        <taxon>Tritrichomonadidae</taxon>
        <taxon>Tritrichomonas</taxon>
    </lineage>
</organism>
<feature type="domain" description="HTH myb-type" evidence="2">
    <location>
        <begin position="67"/>
        <end position="121"/>
    </location>
</feature>
<keyword evidence="4" id="KW-1185">Reference proteome</keyword>
<dbReference type="Proteomes" id="UP001470230">
    <property type="component" value="Unassembled WGS sequence"/>
</dbReference>
<protein>
    <recommendedName>
        <fullName evidence="5">Myb-like DNA-binding domain containing protein</fullName>
    </recommendedName>
</protein>
<comment type="caution">
    <text evidence="3">The sequence shown here is derived from an EMBL/GenBank/DDBJ whole genome shotgun (WGS) entry which is preliminary data.</text>
</comment>
<name>A0ABR2H4X1_9EUKA</name>
<evidence type="ECO:0000313" key="4">
    <source>
        <dbReference type="Proteomes" id="UP001470230"/>
    </source>
</evidence>
<feature type="domain" description="Myb-like" evidence="1">
    <location>
        <begin position="13"/>
        <end position="66"/>
    </location>
</feature>
<gene>
    <name evidence="3" type="ORF">M9Y10_027465</name>
</gene>
<reference evidence="3 4" key="1">
    <citation type="submission" date="2024-04" db="EMBL/GenBank/DDBJ databases">
        <title>Tritrichomonas musculus Genome.</title>
        <authorList>
            <person name="Alves-Ferreira E."/>
            <person name="Grigg M."/>
            <person name="Lorenzi H."/>
            <person name="Galac M."/>
        </authorList>
    </citation>
    <scope>NUCLEOTIDE SEQUENCE [LARGE SCALE GENOMIC DNA]</scope>
    <source>
        <strain evidence="3 4">EAF2021</strain>
    </source>
</reference>
<accession>A0ABR2H4X1</accession>
<dbReference type="SMART" id="SM00717">
    <property type="entry name" value="SANT"/>
    <property type="match status" value="2"/>
</dbReference>
<dbReference type="InterPro" id="IPR009057">
    <property type="entry name" value="Homeodomain-like_sf"/>
</dbReference>
<feature type="domain" description="HTH myb-type" evidence="2">
    <location>
        <begin position="13"/>
        <end position="66"/>
    </location>
</feature>
<dbReference type="PROSITE" id="PS51294">
    <property type="entry name" value="HTH_MYB"/>
    <property type="match status" value="2"/>
</dbReference>
<dbReference type="InterPro" id="IPR001005">
    <property type="entry name" value="SANT/Myb"/>
</dbReference>
<evidence type="ECO:0000313" key="3">
    <source>
        <dbReference type="EMBL" id="KAK8841264.1"/>
    </source>
</evidence>
<proteinExistence type="predicted"/>
<dbReference type="InterPro" id="IPR017930">
    <property type="entry name" value="Myb_dom"/>
</dbReference>
<dbReference type="SUPFAM" id="SSF46689">
    <property type="entry name" value="Homeodomain-like"/>
    <property type="match status" value="2"/>
</dbReference>
<dbReference type="CDD" id="cd00167">
    <property type="entry name" value="SANT"/>
    <property type="match status" value="2"/>
</dbReference>
<evidence type="ECO:0008006" key="5">
    <source>
        <dbReference type="Google" id="ProtNLM"/>
    </source>
</evidence>
<dbReference type="PANTHER" id="PTHR45614">
    <property type="entry name" value="MYB PROTEIN-RELATED"/>
    <property type="match status" value="1"/>
</dbReference>
<evidence type="ECO:0000259" key="1">
    <source>
        <dbReference type="PROSITE" id="PS50090"/>
    </source>
</evidence>
<dbReference type="PROSITE" id="PS50090">
    <property type="entry name" value="MYB_LIKE"/>
    <property type="match status" value="2"/>
</dbReference>
<dbReference type="EMBL" id="JAPFFF010000042">
    <property type="protein sequence ID" value="KAK8841264.1"/>
    <property type="molecule type" value="Genomic_DNA"/>
</dbReference>
<dbReference type="InterPro" id="IPR050560">
    <property type="entry name" value="MYB_TF"/>
</dbReference>